<dbReference type="EMBL" id="BLLK01000003">
    <property type="protein sequence ID" value="GFH43544.1"/>
    <property type="molecule type" value="Genomic_DNA"/>
</dbReference>
<accession>A0AAD3CES3</accession>
<proteinExistence type="predicted"/>
<protein>
    <submittedName>
        <fullName evidence="1">Uncharacterized protein</fullName>
    </submittedName>
</protein>
<reference evidence="1" key="1">
    <citation type="submission" date="2020-02" db="EMBL/GenBank/DDBJ databases">
        <authorList>
            <person name="Hongo Y."/>
            <person name="Kimura K."/>
            <person name="Takaki Y."/>
            <person name="Tomaru Y."/>
        </authorList>
    </citation>
    <scope>NUCLEOTIDE SEQUENCE</scope>
    <source>
        <strain evidence="1">NIES-3715</strain>
    </source>
</reference>
<organism evidence="1 3">
    <name type="scientific">Chaetoceros tenuissimus</name>
    <dbReference type="NCBI Taxonomy" id="426638"/>
    <lineage>
        <taxon>Eukaryota</taxon>
        <taxon>Sar</taxon>
        <taxon>Stramenopiles</taxon>
        <taxon>Ochrophyta</taxon>
        <taxon>Bacillariophyta</taxon>
        <taxon>Coscinodiscophyceae</taxon>
        <taxon>Chaetocerotophycidae</taxon>
        <taxon>Chaetocerotales</taxon>
        <taxon>Chaetocerotaceae</taxon>
        <taxon>Chaetoceros</taxon>
    </lineage>
</organism>
<sequence length="410" mass="46882">MPFFPLKKDTTFDQIFTKKSLNLHVSELLLLLAIKEKVGYIQPNVNHHFVNDTTTYRELEKAFRDSIQGKGTVSVEYDAVVGSLKKPDHAAASLELPMYHVVSEDRIDSVAFKLEDANYVKKLIKNWREGDIKKLLSEFKGKNLPFKTLLKKIPSATLGAIFAFLDGLHRSNCLVDMALESDRLFNAILKSSVYVTVNLYSLKINHLIRSEDKELLLQIVQDKSGNLMVQKKTTVGHTVVDAFSVLSRAIRNNDKNAYLSIATFDVQKRGKKVLSHVLLNWAMGEGNSDKIDDLKTRVYLEKFFKTFFFNSGFEEWAKQGLPMQYKQDILRNDGQYNVTEVFEKFFSHFKWEILFTLRADLSTVRSIIVESGPSGFGRSNRIFGETNLPYANMLLISMARLCLLTPKIRE</sequence>
<keyword evidence="3" id="KW-1185">Reference proteome</keyword>
<comment type="caution">
    <text evidence="1">The sequence shown here is derived from an EMBL/GenBank/DDBJ whole genome shotgun (WGS) entry which is preliminary data.</text>
</comment>
<evidence type="ECO:0000313" key="1">
    <source>
        <dbReference type="EMBL" id="GFH43544.1"/>
    </source>
</evidence>
<dbReference type="AlphaFoldDB" id="A0AAD3CES3"/>
<gene>
    <name evidence="1" type="ORF">CTEN210_00017</name>
    <name evidence="2" type="ORF">CTEN210_09612</name>
</gene>
<evidence type="ECO:0000313" key="3">
    <source>
        <dbReference type="Proteomes" id="UP001054902"/>
    </source>
</evidence>
<evidence type="ECO:0000313" key="2">
    <source>
        <dbReference type="EMBL" id="GFH53136.1"/>
    </source>
</evidence>
<reference evidence="1 3" key="2">
    <citation type="journal article" date="2021" name="Sci. Rep.">
        <title>The genome of the diatom Chaetoceros tenuissimus carries an ancient integrated fragment of an extant virus.</title>
        <authorList>
            <person name="Hongo Y."/>
            <person name="Kimura K."/>
            <person name="Takaki Y."/>
            <person name="Yoshida Y."/>
            <person name="Baba S."/>
            <person name="Kobayashi G."/>
            <person name="Nagasaki K."/>
            <person name="Hano T."/>
            <person name="Tomaru Y."/>
        </authorList>
    </citation>
    <scope>NUCLEOTIDE SEQUENCE [LARGE SCALE GENOMIC DNA]</scope>
    <source>
        <strain evidence="1 3">NIES-3715</strain>
    </source>
</reference>
<name>A0AAD3CES3_9STRA</name>
<dbReference type="EMBL" id="BLLK01000046">
    <property type="protein sequence ID" value="GFH53136.1"/>
    <property type="molecule type" value="Genomic_DNA"/>
</dbReference>
<dbReference type="Proteomes" id="UP001054902">
    <property type="component" value="Unassembled WGS sequence"/>
</dbReference>